<evidence type="ECO:0008006" key="4">
    <source>
        <dbReference type="Google" id="ProtNLM"/>
    </source>
</evidence>
<name>C9ZP02_TRYB9</name>
<feature type="compositionally biased region" description="Polar residues" evidence="1">
    <location>
        <begin position="208"/>
        <end position="226"/>
    </location>
</feature>
<gene>
    <name evidence="2" type="ORF">TbgDal_V2680</name>
</gene>
<dbReference type="Proteomes" id="UP000002316">
    <property type="component" value="Chromosome 5"/>
</dbReference>
<proteinExistence type="predicted"/>
<dbReference type="GeneID" id="23861257"/>
<evidence type="ECO:0000313" key="3">
    <source>
        <dbReference type="Proteomes" id="UP000002316"/>
    </source>
</evidence>
<feature type="compositionally biased region" description="Low complexity" evidence="1">
    <location>
        <begin position="233"/>
        <end position="253"/>
    </location>
</feature>
<dbReference type="Gene3D" id="3.30.160.20">
    <property type="match status" value="1"/>
</dbReference>
<dbReference type="RefSeq" id="XP_011773417.1">
    <property type="nucleotide sequence ID" value="XM_011775115.1"/>
</dbReference>
<evidence type="ECO:0000313" key="2">
    <source>
        <dbReference type="EMBL" id="CBH11130.1"/>
    </source>
</evidence>
<reference evidence="3" key="1">
    <citation type="journal article" date="2010" name="PLoS Negl. Trop. Dis.">
        <title>The genome sequence of Trypanosoma brucei gambiense, causative agent of chronic human african trypanosomiasis.</title>
        <authorList>
            <person name="Jackson A.P."/>
            <person name="Sanders M."/>
            <person name="Berry A."/>
            <person name="McQuillan J."/>
            <person name="Aslett M.A."/>
            <person name="Quail M.A."/>
            <person name="Chukualim B."/>
            <person name="Capewell P."/>
            <person name="MacLeod A."/>
            <person name="Melville S.E."/>
            <person name="Gibson W."/>
            <person name="Barry J.D."/>
            <person name="Berriman M."/>
            <person name="Hertz-Fowler C."/>
        </authorList>
    </citation>
    <scope>NUCLEOTIDE SEQUENCE [LARGE SCALE GENOMIC DNA]</scope>
    <source>
        <strain evidence="3">MHOM/CI/86/DAL972</strain>
    </source>
</reference>
<organism evidence="2 3">
    <name type="scientific">Trypanosoma brucei gambiense (strain MHOM/CI/86/DAL972)</name>
    <dbReference type="NCBI Taxonomy" id="679716"/>
    <lineage>
        <taxon>Eukaryota</taxon>
        <taxon>Discoba</taxon>
        <taxon>Euglenozoa</taxon>
        <taxon>Kinetoplastea</taxon>
        <taxon>Metakinetoplastina</taxon>
        <taxon>Trypanosomatida</taxon>
        <taxon>Trypanosomatidae</taxon>
        <taxon>Trypanosoma</taxon>
    </lineage>
</organism>
<dbReference type="KEGG" id="tbg:TbgDal_V2680"/>
<accession>C9ZP02</accession>
<dbReference type="VEuPathDB" id="TriTrypDB:Tbg972.5.2680"/>
<feature type="region of interest" description="Disordered" evidence="1">
    <location>
        <begin position="208"/>
        <end position="276"/>
    </location>
</feature>
<dbReference type="OrthoDB" id="278684at2759"/>
<sequence>MINEAAAETSSSTAVAPLNPIEYPIVFTKEDEVIPAVGIFNALQWLLPLFQLAMWLPKHVGREGNIKGLASATKNTSTAPEEEIELTRSLLPHFEQFFTVESKVVPNGSMLRSVQTFRYPTPRGPRTITRALVEAPNKYFSPLHAAKGGGHFLCCYEDRELLCHFTYLELDQLRFAWVAAKELVAEHKAVHQTDGTLTGLARRDIKNNNSGTAAENGEGNVTNSRAGQGCYGNGNNNNNNNNNDNVAAGNGATAPPPVVRRPHPSSNVITGPSQELRKAREEKQEKKYMSDLLRDECTTRWPHTPVHKSVIFSLEEQQAETVGGRPGRKGPRMYLATVELPLLNGKKGGTASFKAPQWCTTKKDAENAAAEVALRALRTLKL</sequence>
<dbReference type="EMBL" id="FN554968">
    <property type="protein sequence ID" value="CBH11130.1"/>
    <property type="molecule type" value="Genomic_DNA"/>
</dbReference>
<dbReference type="SUPFAM" id="SSF54768">
    <property type="entry name" value="dsRNA-binding domain-like"/>
    <property type="match status" value="1"/>
</dbReference>
<dbReference type="AlphaFoldDB" id="C9ZP02"/>
<evidence type="ECO:0000256" key="1">
    <source>
        <dbReference type="SAM" id="MobiDB-lite"/>
    </source>
</evidence>
<protein>
    <recommendedName>
        <fullName evidence="4">DRBM domain-containing protein</fullName>
    </recommendedName>
</protein>